<feature type="compositionally biased region" description="Low complexity" evidence="1">
    <location>
        <begin position="48"/>
        <end position="59"/>
    </location>
</feature>
<dbReference type="EMBL" id="KE125398">
    <property type="protein sequence ID" value="EPB68684.1"/>
    <property type="molecule type" value="Genomic_DNA"/>
</dbReference>
<reference evidence="2 3" key="1">
    <citation type="submission" date="2013-05" db="EMBL/GenBank/DDBJ databases">
        <title>Draft genome of the parasitic nematode Anyclostoma ceylanicum.</title>
        <authorList>
            <person name="Mitreva M."/>
        </authorList>
    </citation>
    <scope>NUCLEOTIDE SEQUENCE [LARGE SCALE GENOMIC DNA]</scope>
</reference>
<protein>
    <submittedName>
        <fullName evidence="2">Uncharacterized protein</fullName>
    </submittedName>
</protein>
<feature type="compositionally biased region" description="Polar residues" evidence="1">
    <location>
        <begin position="90"/>
        <end position="110"/>
    </location>
</feature>
<feature type="non-terminal residue" evidence="2">
    <location>
        <position position="1"/>
    </location>
</feature>
<sequence length="395" mass="42142">AAGAQTTTVSGESSTRASDENSATAPPSATGSEVPATTSSSPPEAFVTEGSGEAGTTSGNLEQTTTPPVEASGEEPVESNKVPKVEASMDENTSSATTSAVTENEATATTIDGVGHDHLITGPPFTTTEPPFDTSSFEENLRSSTLTGSTSEGSNDDEDSIINRTLIEQPHKSNLPINVGFVPGSEPDTNRESGEDEEETEKTLSLHSFLQESPKQLVYEDAVTAKGLESTIPTTSAGSASSTTEPPVQAVQDLIDAIASGGLNSIFGPPRNQVELKEEANKKLGELKKYLPKQVDQKRDCSSRRLRFVASELTDLTTKFDADAVVYSLQHCARICYETGCTLAAFTRFPRPVCLMRYNNATASECDPNAKRTTYWRFSGIQQVVRLDCIKCGMY</sequence>
<feature type="compositionally biased region" description="Polar residues" evidence="1">
    <location>
        <begin position="1"/>
        <end position="42"/>
    </location>
</feature>
<gene>
    <name evidence="2" type="ORF">ANCCEY_12236</name>
</gene>
<dbReference type="Proteomes" id="UP000054495">
    <property type="component" value="Unassembled WGS sequence"/>
</dbReference>
<organism evidence="2 3">
    <name type="scientific">Ancylostoma ceylanicum</name>
    <dbReference type="NCBI Taxonomy" id="53326"/>
    <lineage>
        <taxon>Eukaryota</taxon>
        <taxon>Metazoa</taxon>
        <taxon>Ecdysozoa</taxon>
        <taxon>Nematoda</taxon>
        <taxon>Chromadorea</taxon>
        <taxon>Rhabditida</taxon>
        <taxon>Rhabditina</taxon>
        <taxon>Rhabditomorpha</taxon>
        <taxon>Strongyloidea</taxon>
        <taxon>Ancylostomatidae</taxon>
        <taxon>Ancylostomatinae</taxon>
        <taxon>Ancylostoma</taxon>
    </lineage>
</organism>
<name>A0A0D6LA60_9BILA</name>
<feature type="compositionally biased region" description="Low complexity" evidence="1">
    <location>
        <begin position="123"/>
        <end position="153"/>
    </location>
</feature>
<evidence type="ECO:0000313" key="3">
    <source>
        <dbReference type="Proteomes" id="UP000054495"/>
    </source>
</evidence>
<accession>A0A0D6LA60</accession>
<evidence type="ECO:0000256" key="1">
    <source>
        <dbReference type="SAM" id="MobiDB-lite"/>
    </source>
</evidence>
<keyword evidence="3" id="KW-1185">Reference proteome</keyword>
<dbReference type="AlphaFoldDB" id="A0A0D6LA60"/>
<evidence type="ECO:0000313" key="2">
    <source>
        <dbReference type="EMBL" id="EPB68684.1"/>
    </source>
</evidence>
<feature type="region of interest" description="Disordered" evidence="1">
    <location>
        <begin position="1"/>
        <end position="206"/>
    </location>
</feature>
<proteinExistence type="predicted"/>